<reference evidence="2" key="2">
    <citation type="journal article" date="2020" name="Microorganisms">
        <title>Osmotic Adaptation and Compatible Solute Biosynthesis of Phototrophic Bacteria as Revealed from Genome Analyses.</title>
        <authorList>
            <person name="Imhoff J.F."/>
            <person name="Rahn T."/>
            <person name="Kunzel S."/>
            <person name="Keller A."/>
            <person name="Neulinger S.C."/>
        </authorList>
    </citation>
    <scope>NUCLEOTIDE SEQUENCE</scope>
    <source>
        <strain evidence="2">LMG 28126</strain>
    </source>
</reference>
<dbReference type="EMBL" id="NHSD01000100">
    <property type="protein sequence ID" value="MBK5926109.1"/>
    <property type="molecule type" value="Genomic_DNA"/>
</dbReference>
<evidence type="ECO:0000256" key="1">
    <source>
        <dbReference type="SAM" id="Phobius"/>
    </source>
</evidence>
<keyword evidence="1" id="KW-0812">Transmembrane</keyword>
<proteinExistence type="predicted"/>
<accession>A0A934TI33</accession>
<comment type="caution">
    <text evidence="2">The sequence shown here is derived from an EMBL/GenBank/DDBJ whole genome shotgun (WGS) entry which is preliminary data.</text>
</comment>
<keyword evidence="3" id="KW-1185">Reference proteome</keyword>
<gene>
    <name evidence="2" type="ORF">CCR87_01850</name>
</gene>
<reference evidence="2" key="1">
    <citation type="submission" date="2017-05" db="EMBL/GenBank/DDBJ databases">
        <authorList>
            <person name="Imhoff J.F."/>
            <person name="Rahn T."/>
            <person name="Kuenzel S."/>
            <person name="Neulinger S.C."/>
        </authorList>
    </citation>
    <scope>NUCLEOTIDE SEQUENCE</scope>
    <source>
        <strain evidence="2">LMG 28126</strain>
    </source>
</reference>
<evidence type="ECO:0000313" key="2">
    <source>
        <dbReference type="EMBL" id="MBK5926109.1"/>
    </source>
</evidence>
<sequence length="54" mass="5468">MIVLAGLIAGGVLGLSSARRRGGNRLDLAQYTAVGAILGGILGLFATIGIERML</sequence>
<organism evidence="2 3">
    <name type="scientific">Rhodobaculum claviforme</name>
    <dbReference type="NCBI Taxonomy" id="1549854"/>
    <lineage>
        <taxon>Bacteria</taxon>
        <taxon>Pseudomonadati</taxon>
        <taxon>Pseudomonadota</taxon>
        <taxon>Alphaproteobacteria</taxon>
        <taxon>Rhodobacterales</taxon>
        <taxon>Paracoccaceae</taxon>
        <taxon>Rhodobaculum</taxon>
    </lineage>
</organism>
<protein>
    <submittedName>
        <fullName evidence="2">Uncharacterized protein</fullName>
    </submittedName>
</protein>
<name>A0A934TI33_9RHOB</name>
<feature type="transmembrane region" description="Helical" evidence="1">
    <location>
        <begin position="28"/>
        <end position="50"/>
    </location>
</feature>
<dbReference type="AlphaFoldDB" id="A0A934TI33"/>
<keyword evidence="1" id="KW-0472">Membrane</keyword>
<dbReference type="RefSeq" id="WP_201155633.1">
    <property type="nucleotide sequence ID" value="NZ_NHSD01000100.1"/>
</dbReference>
<dbReference type="Proteomes" id="UP000706333">
    <property type="component" value="Unassembled WGS sequence"/>
</dbReference>
<evidence type="ECO:0000313" key="3">
    <source>
        <dbReference type="Proteomes" id="UP000706333"/>
    </source>
</evidence>
<keyword evidence="1" id="KW-1133">Transmembrane helix</keyword>